<dbReference type="GO" id="GO:0061630">
    <property type="term" value="F:ubiquitin protein ligase activity"/>
    <property type="evidence" value="ECO:0007669"/>
    <property type="project" value="TreeGrafter"/>
</dbReference>
<protein>
    <recommendedName>
        <fullName evidence="5">RING-type domain-containing protein</fullName>
    </recommendedName>
</protein>
<dbReference type="Pfam" id="PF13639">
    <property type="entry name" value="zf-RING_2"/>
    <property type="match status" value="1"/>
</dbReference>
<keyword evidence="2 4" id="KW-0863">Zinc-finger</keyword>
<dbReference type="PROSITE" id="PS50089">
    <property type="entry name" value="ZF_RING_2"/>
    <property type="match status" value="1"/>
</dbReference>
<dbReference type="OrthoDB" id="21204at2759"/>
<proteinExistence type="predicted"/>
<dbReference type="InterPro" id="IPR011016">
    <property type="entry name" value="Znf_RING-CH"/>
</dbReference>
<dbReference type="STRING" id="218851.A0A2G5CN77"/>
<reference evidence="6 7" key="1">
    <citation type="submission" date="2017-09" db="EMBL/GenBank/DDBJ databases">
        <title>WGS assembly of Aquilegia coerulea Goldsmith.</title>
        <authorList>
            <person name="Hodges S."/>
            <person name="Kramer E."/>
            <person name="Nordborg M."/>
            <person name="Tomkins J."/>
            <person name="Borevitz J."/>
            <person name="Derieg N."/>
            <person name="Yan J."/>
            <person name="Mihaltcheva S."/>
            <person name="Hayes R.D."/>
            <person name="Rokhsar D."/>
        </authorList>
    </citation>
    <scope>NUCLEOTIDE SEQUENCE [LARGE SCALE GENOMIC DNA]</scope>
    <source>
        <strain evidence="7">cv. Goldsmith</strain>
    </source>
</reference>
<dbReference type="PANTHER" id="PTHR45931:SF16">
    <property type="entry name" value="RING_U-BOX SUPERFAMILY PROTEIN"/>
    <property type="match status" value="1"/>
</dbReference>
<dbReference type="GO" id="GO:0005634">
    <property type="term" value="C:nucleus"/>
    <property type="evidence" value="ECO:0007669"/>
    <property type="project" value="TreeGrafter"/>
</dbReference>
<dbReference type="InParanoid" id="A0A2G5CN77"/>
<organism evidence="6 7">
    <name type="scientific">Aquilegia coerulea</name>
    <name type="common">Rocky mountain columbine</name>
    <dbReference type="NCBI Taxonomy" id="218851"/>
    <lineage>
        <taxon>Eukaryota</taxon>
        <taxon>Viridiplantae</taxon>
        <taxon>Streptophyta</taxon>
        <taxon>Embryophyta</taxon>
        <taxon>Tracheophyta</taxon>
        <taxon>Spermatophyta</taxon>
        <taxon>Magnoliopsida</taxon>
        <taxon>Ranunculales</taxon>
        <taxon>Ranunculaceae</taxon>
        <taxon>Thalictroideae</taxon>
        <taxon>Aquilegia</taxon>
    </lineage>
</organism>
<dbReference type="GO" id="GO:0008270">
    <property type="term" value="F:zinc ion binding"/>
    <property type="evidence" value="ECO:0007669"/>
    <property type="project" value="UniProtKB-KW"/>
</dbReference>
<keyword evidence="7" id="KW-1185">Reference proteome</keyword>
<dbReference type="GO" id="GO:0006511">
    <property type="term" value="P:ubiquitin-dependent protein catabolic process"/>
    <property type="evidence" value="ECO:0007669"/>
    <property type="project" value="TreeGrafter"/>
</dbReference>
<dbReference type="InterPro" id="IPR013083">
    <property type="entry name" value="Znf_RING/FYVE/PHD"/>
</dbReference>
<dbReference type="EMBL" id="KZ305061">
    <property type="protein sequence ID" value="PIA32755.1"/>
    <property type="molecule type" value="Genomic_DNA"/>
</dbReference>
<feature type="non-terminal residue" evidence="6">
    <location>
        <position position="1"/>
    </location>
</feature>
<feature type="domain" description="RING-type" evidence="5">
    <location>
        <begin position="53"/>
        <end position="96"/>
    </location>
</feature>
<gene>
    <name evidence="6" type="ORF">AQUCO_04400154v1</name>
</gene>
<sequence length="103" mass="11727">VKVNSPDNEEEIVARVQSESMEDNKKVPLGASKACIDMLERKKYEKGEHVEACIVCKDDFLTDEDIIVMPCATSHIFHENCIVKWLQGSHVCPFCRFELPTDD</sequence>
<keyword evidence="3" id="KW-0862">Zinc</keyword>
<dbReference type="SUPFAM" id="SSF57850">
    <property type="entry name" value="RING/U-box"/>
    <property type="match status" value="1"/>
</dbReference>
<evidence type="ECO:0000313" key="6">
    <source>
        <dbReference type="EMBL" id="PIA32755.1"/>
    </source>
</evidence>
<dbReference type="SMART" id="SM00184">
    <property type="entry name" value="RING"/>
    <property type="match status" value="1"/>
</dbReference>
<dbReference type="Proteomes" id="UP000230069">
    <property type="component" value="Unassembled WGS sequence"/>
</dbReference>
<evidence type="ECO:0000256" key="4">
    <source>
        <dbReference type="PROSITE-ProRule" id="PRU00175"/>
    </source>
</evidence>
<accession>A0A2G5CN77</accession>
<dbReference type="SMART" id="SM00744">
    <property type="entry name" value="RINGv"/>
    <property type="match status" value="1"/>
</dbReference>
<dbReference type="InterPro" id="IPR001841">
    <property type="entry name" value="Znf_RING"/>
</dbReference>
<keyword evidence="1" id="KW-0479">Metal-binding</keyword>
<dbReference type="InterPro" id="IPR051834">
    <property type="entry name" value="RING_finger_E3_ligase"/>
</dbReference>
<evidence type="ECO:0000256" key="2">
    <source>
        <dbReference type="ARBA" id="ARBA00022771"/>
    </source>
</evidence>
<evidence type="ECO:0000259" key="5">
    <source>
        <dbReference type="PROSITE" id="PS50089"/>
    </source>
</evidence>
<evidence type="ECO:0000256" key="1">
    <source>
        <dbReference type="ARBA" id="ARBA00022723"/>
    </source>
</evidence>
<dbReference type="PANTHER" id="PTHR45931">
    <property type="entry name" value="SI:CH211-59O9.10"/>
    <property type="match status" value="1"/>
</dbReference>
<dbReference type="Gene3D" id="3.30.40.10">
    <property type="entry name" value="Zinc/RING finger domain, C3HC4 (zinc finger)"/>
    <property type="match status" value="1"/>
</dbReference>
<dbReference type="AlphaFoldDB" id="A0A2G5CN77"/>
<evidence type="ECO:0000256" key="3">
    <source>
        <dbReference type="ARBA" id="ARBA00022833"/>
    </source>
</evidence>
<evidence type="ECO:0000313" key="7">
    <source>
        <dbReference type="Proteomes" id="UP000230069"/>
    </source>
</evidence>
<name>A0A2G5CN77_AQUCA</name>